<feature type="region of interest" description="Disordered" evidence="2">
    <location>
        <begin position="1"/>
        <end position="83"/>
    </location>
</feature>
<dbReference type="Pfam" id="PF13489">
    <property type="entry name" value="Methyltransf_23"/>
    <property type="match status" value="1"/>
</dbReference>
<keyword evidence="4" id="KW-1185">Reference proteome</keyword>
<feature type="compositionally biased region" description="Acidic residues" evidence="2">
    <location>
        <begin position="72"/>
        <end position="83"/>
    </location>
</feature>
<comment type="similarity">
    <text evidence="1">Belongs to the methyltransferase superfamily. LaeA methyltransferase family.</text>
</comment>
<dbReference type="AlphaFoldDB" id="A0AAE8N6T5"/>
<keyword evidence="3" id="KW-0489">Methyltransferase</keyword>
<dbReference type="PANTHER" id="PTHR43591">
    <property type="entry name" value="METHYLTRANSFERASE"/>
    <property type="match status" value="1"/>
</dbReference>
<organism evidence="3 4">
    <name type="scientific">Cephalotrichum gorgonifer</name>
    <dbReference type="NCBI Taxonomy" id="2041049"/>
    <lineage>
        <taxon>Eukaryota</taxon>
        <taxon>Fungi</taxon>
        <taxon>Dikarya</taxon>
        <taxon>Ascomycota</taxon>
        <taxon>Pezizomycotina</taxon>
        <taxon>Sordariomycetes</taxon>
        <taxon>Hypocreomycetidae</taxon>
        <taxon>Microascales</taxon>
        <taxon>Microascaceae</taxon>
        <taxon>Cephalotrichum</taxon>
    </lineage>
</organism>
<evidence type="ECO:0000313" key="3">
    <source>
        <dbReference type="EMBL" id="SPO06363.1"/>
    </source>
</evidence>
<dbReference type="SUPFAM" id="SSF53335">
    <property type="entry name" value="S-adenosyl-L-methionine-dependent methyltransferases"/>
    <property type="match status" value="1"/>
</dbReference>
<dbReference type="PANTHER" id="PTHR43591:SF10">
    <property type="entry name" value="ABC TRANSMEMBRANE TYPE-1 DOMAIN-CONTAINING PROTEIN-RELATED"/>
    <property type="match status" value="1"/>
</dbReference>
<reference evidence="3" key="1">
    <citation type="submission" date="2018-03" db="EMBL/GenBank/DDBJ databases">
        <authorList>
            <person name="Guldener U."/>
        </authorList>
    </citation>
    <scope>NUCLEOTIDE SEQUENCE</scope>
</reference>
<accession>A0AAE8N6T5</accession>
<dbReference type="Gene3D" id="3.40.50.150">
    <property type="entry name" value="Vaccinia Virus protein VP39"/>
    <property type="match status" value="1"/>
</dbReference>
<feature type="compositionally biased region" description="Low complexity" evidence="2">
    <location>
        <begin position="16"/>
        <end position="56"/>
    </location>
</feature>
<dbReference type="GO" id="GO:0032259">
    <property type="term" value="P:methylation"/>
    <property type="evidence" value="ECO:0007669"/>
    <property type="project" value="UniProtKB-KW"/>
</dbReference>
<protein>
    <submittedName>
        <fullName evidence="3">Related to methyltransferase</fullName>
    </submittedName>
</protein>
<keyword evidence="3" id="KW-0808">Transferase</keyword>
<name>A0AAE8N6T5_9PEZI</name>
<evidence type="ECO:0000313" key="4">
    <source>
        <dbReference type="Proteomes" id="UP001187682"/>
    </source>
</evidence>
<sequence>MSSKDSKPAETTAVGAPVEEATPPAPAASLPLEAATTAAEAPAVSAPLEAATTTTAPIPPAIPEGDAGGVNDEPESEFGDDFESTASLTDSIRDFRNLHGRTYGNSHSTEYWAPNDNQQAGGLDITHHYLLLYHDNKLFQAPISDDVQKVLDVGTGTGIWAIDFADQYPSAHVIGTDISPIQPPWVPPNCEFVVDDAQLDWTWPENHFDYIHLRDLYGGISDWGALYKRAYAHLKPGGWFEDQEFDIRCHSDVVGHDPDHIYNRWNDIFAESGERLGKTLKIGRDSRMRDYMAEAGFVNCTERKFRLPINGWCRDKKLKEIGMFVHMFVDQSLEGFALFLLTKIMGWKYEECQVLVAQMRAAVKDTRLQPYYEVTLVYGQKPESSSTA</sequence>
<gene>
    <name evidence="3" type="ORF">DNG_09052</name>
</gene>
<dbReference type="EMBL" id="ONZQ02000015">
    <property type="protein sequence ID" value="SPO06363.1"/>
    <property type="molecule type" value="Genomic_DNA"/>
</dbReference>
<dbReference type="Proteomes" id="UP001187682">
    <property type="component" value="Unassembled WGS sequence"/>
</dbReference>
<dbReference type="GO" id="GO:0008168">
    <property type="term" value="F:methyltransferase activity"/>
    <property type="evidence" value="ECO:0007669"/>
    <property type="project" value="UniProtKB-KW"/>
</dbReference>
<evidence type="ECO:0000256" key="1">
    <source>
        <dbReference type="ARBA" id="ARBA00038158"/>
    </source>
</evidence>
<dbReference type="CDD" id="cd02440">
    <property type="entry name" value="AdoMet_MTases"/>
    <property type="match status" value="1"/>
</dbReference>
<comment type="caution">
    <text evidence="3">The sequence shown here is derived from an EMBL/GenBank/DDBJ whole genome shotgun (WGS) entry which is preliminary data.</text>
</comment>
<proteinExistence type="inferred from homology"/>
<dbReference type="InterPro" id="IPR029063">
    <property type="entry name" value="SAM-dependent_MTases_sf"/>
</dbReference>
<evidence type="ECO:0000256" key="2">
    <source>
        <dbReference type="SAM" id="MobiDB-lite"/>
    </source>
</evidence>